<evidence type="ECO:0000256" key="1">
    <source>
        <dbReference type="SAM" id="MobiDB-lite"/>
    </source>
</evidence>
<dbReference type="Proteomes" id="UP000646745">
    <property type="component" value="Unassembled WGS sequence"/>
</dbReference>
<gene>
    <name evidence="2" type="ORF">GCM10009038_02070</name>
</gene>
<sequence>MKVGADRPFWLALAAEKPSVQASDTTVPDAMAPDAKNRDRLAPGRRTRRRKRGESKLGPGAMHPDPESLSGCAGGVDLVKRAGKVTGAS</sequence>
<organism evidence="2 3">
    <name type="scientific">Salinicola rhizosphaerae</name>
    <dbReference type="NCBI Taxonomy" id="1443141"/>
    <lineage>
        <taxon>Bacteria</taxon>
        <taxon>Pseudomonadati</taxon>
        <taxon>Pseudomonadota</taxon>
        <taxon>Gammaproteobacteria</taxon>
        <taxon>Oceanospirillales</taxon>
        <taxon>Halomonadaceae</taxon>
        <taxon>Salinicola</taxon>
    </lineage>
</organism>
<protein>
    <submittedName>
        <fullName evidence="2">Uncharacterized protein</fullName>
    </submittedName>
</protein>
<keyword evidence="3" id="KW-1185">Reference proteome</keyword>
<proteinExistence type="predicted"/>
<evidence type="ECO:0000313" key="3">
    <source>
        <dbReference type="Proteomes" id="UP000646745"/>
    </source>
</evidence>
<evidence type="ECO:0000313" key="2">
    <source>
        <dbReference type="EMBL" id="GHB08255.1"/>
    </source>
</evidence>
<comment type="caution">
    <text evidence="2">The sequence shown here is derived from an EMBL/GenBank/DDBJ whole genome shotgun (WGS) entry which is preliminary data.</text>
</comment>
<dbReference type="EMBL" id="BMZI01000001">
    <property type="protein sequence ID" value="GHB08255.1"/>
    <property type="molecule type" value="Genomic_DNA"/>
</dbReference>
<reference evidence="3" key="1">
    <citation type="journal article" date="2019" name="Int. J. Syst. Evol. Microbiol.">
        <title>The Global Catalogue of Microorganisms (GCM) 10K type strain sequencing project: providing services to taxonomists for standard genome sequencing and annotation.</title>
        <authorList>
            <consortium name="The Broad Institute Genomics Platform"/>
            <consortium name="The Broad Institute Genome Sequencing Center for Infectious Disease"/>
            <person name="Wu L."/>
            <person name="Ma J."/>
        </authorList>
    </citation>
    <scope>NUCLEOTIDE SEQUENCE [LARGE SCALE GENOMIC DNA]</scope>
    <source>
        <strain evidence="3">KCTC 32998</strain>
    </source>
</reference>
<name>A0ABQ3DUR7_9GAMM</name>
<feature type="compositionally biased region" description="Basic residues" evidence="1">
    <location>
        <begin position="43"/>
        <end position="53"/>
    </location>
</feature>
<feature type="region of interest" description="Disordered" evidence="1">
    <location>
        <begin position="17"/>
        <end position="74"/>
    </location>
</feature>
<accession>A0ABQ3DUR7</accession>